<feature type="active site" description="Proton acceptor" evidence="6">
    <location>
        <position position="69"/>
    </location>
</feature>
<reference evidence="8 10" key="2">
    <citation type="submission" date="2020-07" db="EMBL/GenBank/DDBJ databases">
        <title>Sequencing the genomes of 1000 actinobacteria strains.</title>
        <authorList>
            <person name="Klenk H.-P."/>
        </authorList>
    </citation>
    <scope>NUCLEOTIDE SEQUENCE [LARGE SCALE GENOMIC DNA]</scope>
    <source>
        <strain evidence="8 10">DSM 10309</strain>
    </source>
</reference>
<dbReference type="GO" id="GO:0005524">
    <property type="term" value="F:ATP binding"/>
    <property type="evidence" value="ECO:0007669"/>
    <property type="project" value="UniProtKB-KW"/>
</dbReference>
<dbReference type="Pfam" id="PF20143">
    <property type="entry name" value="NAD_kinase_C"/>
    <property type="match status" value="1"/>
</dbReference>
<feature type="binding site" evidence="6">
    <location>
        <begin position="69"/>
        <end position="70"/>
    </location>
    <ligand>
        <name>NAD(+)</name>
        <dbReference type="ChEBI" id="CHEBI:57540"/>
    </ligand>
</feature>
<evidence type="ECO:0000256" key="2">
    <source>
        <dbReference type="ARBA" id="ARBA00022777"/>
    </source>
</evidence>
<evidence type="ECO:0000313" key="8">
    <source>
        <dbReference type="EMBL" id="MBA8814815.1"/>
    </source>
</evidence>
<dbReference type="EMBL" id="BJUV01000010">
    <property type="protein sequence ID" value="GEK83010.1"/>
    <property type="molecule type" value="Genomic_DNA"/>
</dbReference>
<sequence>MGTFTVGLVPHPTKSVLDSVEILRGWTTRSQAHLLAMTADAARVGEGVELVDERTFRDRVTVVVALGGDGTMLGAMRLVAERPVPVLGVNYGNVGFLVEVEPRDLPEALDRIGEKEFSLEAHHALEVTHTSSGFENTYLAFNDASVARRPGEGVVTADLVLDDTPYGFYKADAIVASTPAGSTAYNYAAGGPILSPAVAAVVVTPVAPMSGIDRSVVLGPSELLRFEIGDGTHSAALEVDGRVVGDVSAGCVVALTLRRDAGQVIRLDADRHGRKGRLKLSLLDLPLREDQLLELVPSDVRARFRERAERAHGIAGIAHDDDTAVTGISPVR</sequence>
<comment type="catalytic activity">
    <reaction evidence="5 6">
        <text>NAD(+) + ATP = ADP + NADP(+) + H(+)</text>
        <dbReference type="Rhea" id="RHEA:18629"/>
        <dbReference type="ChEBI" id="CHEBI:15378"/>
        <dbReference type="ChEBI" id="CHEBI:30616"/>
        <dbReference type="ChEBI" id="CHEBI:57540"/>
        <dbReference type="ChEBI" id="CHEBI:58349"/>
        <dbReference type="ChEBI" id="CHEBI:456216"/>
        <dbReference type="EC" id="2.7.1.23"/>
    </reaction>
</comment>
<dbReference type="Pfam" id="PF01513">
    <property type="entry name" value="NAD_kinase"/>
    <property type="match status" value="1"/>
</dbReference>
<evidence type="ECO:0000256" key="5">
    <source>
        <dbReference type="ARBA" id="ARBA00047925"/>
    </source>
</evidence>
<evidence type="ECO:0000313" key="10">
    <source>
        <dbReference type="Proteomes" id="UP000522688"/>
    </source>
</evidence>
<comment type="caution">
    <text evidence="8">The sequence shown here is derived from an EMBL/GenBank/DDBJ whole genome shotgun (WGS) entry which is preliminary data.</text>
</comment>
<dbReference type="RefSeq" id="WP_146854233.1">
    <property type="nucleotide sequence ID" value="NZ_BAAAHR010000003.1"/>
</dbReference>
<dbReference type="SUPFAM" id="SSF111331">
    <property type="entry name" value="NAD kinase/diacylglycerol kinase-like"/>
    <property type="match status" value="1"/>
</dbReference>
<evidence type="ECO:0000313" key="9">
    <source>
        <dbReference type="Proteomes" id="UP000321154"/>
    </source>
</evidence>
<keyword evidence="6" id="KW-0547">Nucleotide-binding</keyword>
<dbReference type="AlphaFoldDB" id="A0A7W3PJS7"/>
<dbReference type="Proteomes" id="UP000522688">
    <property type="component" value="Unassembled WGS sequence"/>
</dbReference>
<keyword evidence="2 6" id="KW-0418">Kinase</keyword>
<dbReference type="GO" id="GO:0006741">
    <property type="term" value="P:NADP+ biosynthetic process"/>
    <property type="evidence" value="ECO:0007669"/>
    <property type="project" value="UniProtKB-UniRule"/>
</dbReference>
<dbReference type="GO" id="GO:0019674">
    <property type="term" value="P:NAD+ metabolic process"/>
    <property type="evidence" value="ECO:0007669"/>
    <property type="project" value="InterPro"/>
</dbReference>
<evidence type="ECO:0000256" key="6">
    <source>
        <dbReference type="HAMAP-Rule" id="MF_00361"/>
    </source>
</evidence>
<name>A0A7W3PJS7_9MICO</name>
<organism evidence="8 10">
    <name type="scientific">Frigoribacterium faeni</name>
    <dbReference type="NCBI Taxonomy" id="145483"/>
    <lineage>
        <taxon>Bacteria</taxon>
        <taxon>Bacillati</taxon>
        <taxon>Actinomycetota</taxon>
        <taxon>Actinomycetes</taxon>
        <taxon>Micrococcales</taxon>
        <taxon>Microbacteriaceae</taxon>
        <taxon>Frigoribacterium</taxon>
    </lineage>
</organism>
<comment type="caution">
    <text evidence="6">Lacks conserved residue(s) required for the propagation of feature annotation.</text>
</comment>
<dbReference type="OrthoDB" id="9774737at2"/>
<dbReference type="GO" id="GO:0005737">
    <property type="term" value="C:cytoplasm"/>
    <property type="evidence" value="ECO:0007669"/>
    <property type="project" value="UniProtKB-SubCell"/>
</dbReference>
<keyword evidence="4 6" id="KW-0520">NAD</keyword>
<keyword evidence="1 6" id="KW-0808">Transferase</keyword>
<dbReference type="InterPro" id="IPR016064">
    <property type="entry name" value="NAD/diacylglycerol_kinase_sf"/>
</dbReference>
<dbReference type="InterPro" id="IPR002504">
    <property type="entry name" value="NADK"/>
</dbReference>
<accession>A0A7W3PJS7</accession>
<keyword evidence="6" id="KW-0067">ATP-binding</keyword>
<dbReference type="GO" id="GO:0046872">
    <property type="term" value="F:metal ion binding"/>
    <property type="evidence" value="ECO:0007669"/>
    <property type="project" value="UniProtKB-UniRule"/>
</dbReference>
<dbReference type="EMBL" id="JACGWW010000009">
    <property type="protein sequence ID" value="MBA8814815.1"/>
    <property type="molecule type" value="Genomic_DNA"/>
</dbReference>
<gene>
    <name evidence="6 7" type="primary">nadK</name>
    <name evidence="8" type="ORF">FB463_003091</name>
    <name evidence="7" type="ORF">FFA01_13190</name>
</gene>
<evidence type="ECO:0000256" key="4">
    <source>
        <dbReference type="ARBA" id="ARBA00023027"/>
    </source>
</evidence>
<dbReference type="Proteomes" id="UP000321154">
    <property type="component" value="Unassembled WGS sequence"/>
</dbReference>
<feature type="binding site" evidence="6">
    <location>
        <position position="172"/>
    </location>
    <ligand>
        <name>NAD(+)</name>
        <dbReference type="ChEBI" id="CHEBI:57540"/>
    </ligand>
</feature>
<feature type="binding site" evidence="6">
    <location>
        <position position="180"/>
    </location>
    <ligand>
        <name>NAD(+)</name>
        <dbReference type="ChEBI" id="CHEBI:57540"/>
    </ligand>
</feature>
<keyword evidence="3 6" id="KW-0521">NADP</keyword>
<dbReference type="InterPro" id="IPR017437">
    <property type="entry name" value="ATP-NAD_kinase_PpnK-typ_C"/>
</dbReference>
<evidence type="ECO:0000256" key="1">
    <source>
        <dbReference type="ARBA" id="ARBA00022679"/>
    </source>
</evidence>
<dbReference type="Gene3D" id="3.40.50.10330">
    <property type="entry name" value="Probable inorganic polyphosphate/atp-NAD kinase, domain 1"/>
    <property type="match status" value="1"/>
</dbReference>
<proteinExistence type="inferred from homology"/>
<protein>
    <recommendedName>
        <fullName evidence="6">NAD kinase</fullName>
        <ecNumber evidence="6">2.7.1.23</ecNumber>
    </recommendedName>
    <alternativeName>
        <fullName evidence="6">ATP-dependent NAD kinase</fullName>
    </alternativeName>
</protein>
<dbReference type="PANTHER" id="PTHR20275:SF0">
    <property type="entry name" value="NAD KINASE"/>
    <property type="match status" value="1"/>
</dbReference>
<evidence type="ECO:0000256" key="3">
    <source>
        <dbReference type="ARBA" id="ARBA00022857"/>
    </source>
</evidence>
<comment type="similarity">
    <text evidence="6">Belongs to the NAD kinase family.</text>
</comment>
<feature type="binding site" evidence="6">
    <location>
        <begin position="142"/>
        <end position="143"/>
    </location>
    <ligand>
        <name>NAD(+)</name>
        <dbReference type="ChEBI" id="CHEBI:57540"/>
    </ligand>
</feature>
<keyword evidence="6" id="KW-0963">Cytoplasm</keyword>
<comment type="function">
    <text evidence="6">Involved in the regulation of the intracellular balance of NAD and NADP, and is a key enzyme in the biosynthesis of NADP. Catalyzes specifically the phosphorylation on 2'-hydroxyl of the adenosine moiety of NAD to yield NADP.</text>
</comment>
<reference evidence="7 9" key="1">
    <citation type="submission" date="2019-07" db="EMBL/GenBank/DDBJ databases">
        <title>Whole genome shotgun sequence of Frigoribacterium faeni NBRC 103066.</title>
        <authorList>
            <person name="Hosoyama A."/>
            <person name="Uohara A."/>
            <person name="Ohji S."/>
            <person name="Ichikawa N."/>
        </authorList>
    </citation>
    <scope>NUCLEOTIDE SEQUENCE [LARGE SCALE GENOMIC DNA]</scope>
    <source>
        <strain evidence="7 9">NBRC 103066</strain>
    </source>
</reference>
<comment type="subcellular location">
    <subcellularLocation>
        <location evidence="6">Cytoplasm</location>
    </subcellularLocation>
</comment>
<feature type="binding site" evidence="6">
    <location>
        <position position="207"/>
    </location>
    <ligand>
        <name>NAD(+)</name>
        <dbReference type="ChEBI" id="CHEBI:57540"/>
    </ligand>
</feature>
<dbReference type="GO" id="GO:0051287">
    <property type="term" value="F:NAD binding"/>
    <property type="evidence" value="ECO:0007669"/>
    <property type="project" value="UniProtKB-ARBA"/>
</dbReference>
<dbReference type="GO" id="GO:0003951">
    <property type="term" value="F:NAD+ kinase activity"/>
    <property type="evidence" value="ECO:0007669"/>
    <property type="project" value="UniProtKB-UniRule"/>
</dbReference>
<dbReference type="Gene3D" id="2.60.200.30">
    <property type="entry name" value="Probable inorganic polyphosphate/atp-NAD kinase, domain 2"/>
    <property type="match status" value="1"/>
</dbReference>
<dbReference type="InterPro" id="IPR017438">
    <property type="entry name" value="ATP-NAD_kinase_N"/>
</dbReference>
<comment type="cofactor">
    <cofactor evidence="6">
        <name>a divalent metal cation</name>
        <dbReference type="ChEBI" id="CHEBI:60240"/>
    </cofactor>
</comment>
<dbReference type="PANTHER" id="PTHR20275">
    <property type="entry name" value="NAD KINASE"/>
    <property type="match status" value="1"/>
</dbReference>
<keyword evidence="9" id="KW-1185">Reference proteome</keyword>
<evidence type="ECO:0000313" key="7">
    <source>
        <dbReference type="EMBL" id="GEK83010.1"/>
    </source>
</evidence>
<dbReference type="EC" id="2.7.1.23" evidence="6"/>
<feature type="binding site" evidence="6">
    <location>
        <position position="170"/>
    </location>
    <ligand>
        <name>NAD(+)</name>
        <dbReference type="ChEBI" id="CHEBI:57540"/>
    </ligand>
</feature>
<dbReference type="HAMAP" id="MF_00361">
    <property type="entry name" value="NAD_kinase"/>
    <property type="match status" value="1"/>
</dbReference>